<accession>A0AAN7YY93</accession>
<proteinExistence type="predicted"/>
<organism evidence="1 2">
    <name type="scientific">Xylaria bambusicola</name>
    <dbReference type="NCBI Taxonomy" id="326684"/>
    <lineage>
        <taxon>Eukaryota</taxon>
        <taxon>Fungi</taxon>
        <taxon>Dikarya</taxon>
        <taxon>Ascomycota</taxon>
        <taxon>Pezizomycotina</taxon>
        <taxon>Sordariomycetes</taxon>
        <taxon>Xylariomycetidae</taxon>
        <taxon>Xylariales</taxon>
        <taxon>Xylariaceae</taxon>
        <taxon>Xylaria</taxon>
    </lineage>
</organism>
<dbReference type="Proteomes" id="UP001305414">
    <property type="component" value="Unassembled WGS sequence"/>
</dbReference>
<dbReference type="EMBL" id="JAWHQM010000015">
    <property type="protein sequence ID" value="KAK5630320.1"/>
    <property type="molecule type" value="Genomic_DNA"/>
</dbReference>
<name>A0AAN7YY93_9PEZI</name>
<comment type="caution">
    <text evidence="1">The sequence shown here is derived from an EMBL/GenBank/DDBJ whole genome shotgun (WGS) entry which is preliminary data.</text>
</comment>
<reference evidence="1 2" key="1">
    <citation type="submission" date="2023-10" db="EMBL/GenBank/DDBJ databases">
        <title>Draft genome sequence of Xylaria bambusicola isolate GMP-LS, the root and basal stem rot pathogen of sugarcane in Indonesia.</title>
        <authorList>
            <person name="Selvaraj P."/>
            <person name="Muralishankar V."/>
            <person name="Muruganantham S."/>
            <person name="Sp S."/>
            <person name="Haryani S."/>
            <person name="Lau K.J.X."/>
            <person name="Naqvi N.I."/>
        </authorList>
    </citation>
    <scope>NUCLEOTIDE SEQUENCE [LARGE SCALE GENOMIC DNA]</scope>
    <source>
        <strain evidence="1">GMP-LS</strain>
    </source>
</reference>
<sequence length="132" mass="15465">MATSLEGILNFSSHPLPLGTELRNRARHRFYDICQHFDKGIPLIRYTYEHSLSEESGNYFLRYFFKAIDLSIDGNNPICFNDMRAKFFNFAKYLFNNFFLLSKVLLLSQLCIPQFKMYKVTAGNNILELNSD</sequence>
<keyword evidence="2" id="KW-1185">Reference proteome</keyword>
<dbReference type="AlphaFoldDB" id="A0AAN7YY93"/>
<evidence type="ECO:0000313" key="2">
    <source>
        <dbReference type="Proteomes" id="UP001305414"/>
    </source>
</evidence>
<protein>
    <submittedName>
        <fullName evidence="1">Uncharacterized protein</fullName>
    </submittedName>
</protein>
<gene>
    <name evidence="1" type="ORF">RRF57_006035</name>
</gene>
<evidence type="ECO:0000313" key="1">
    <source>
        <dbReference type="EMBL" id="KAK5630320.1"/>
    </source>
</evidence>